<evidence type="ECO:0000313" key="2">
    <source>
        <dbReference type="Proteomes" id="UP001164539"/>
    </source>
</evidence>
<organism evidence="1 2">
    <name type="scientific">Melia azedarach</name>
    <name type="common">Chinaberry tree</name>
    <dbReference type="NCBI Taxonomy" id="155640"/>
    <lineage>
        <taxon>Eukaryota</taxon>
        <taxon>Viridiplantae</taxon>
        <taxon>Streptophyta</taxon>
        <taxon>Embryophyta</taxon>
        <taxon>Tracheophyta</taxon>
        <taxon>Spermatophyta</taxon>
        <taxon>Magnoliopsida</taxon>
        <taxon>eudicotyledons</taxon>
        <taxon>Gunneridae</taxon>
        <taxon>Pentapetalae</taxon>
        <taxon>rosids</taxon>
        <taxon>malvids</taxon>
        <taxon>Sapindales</taxon>
        <taxon>Meliaceae</taxon>
        <taxon>Melia</taxon>
    </lineage>
</organism>
<evidence type="ECO:0000313" key="1">
    <source>
        <dbReference type="EMBL" id="KAJ4724374.1"/>
    </source>
</evidence>
<gene>
    <name evidence="1" type="ORF">OWV82_003375</name>
</gene>
<proteinExistence type="predicted"/>
<accession>A0ACC1YLW7</accession>
<name>A0ACC1YLW7_MELAZ</name>
<comment type="caution">
    <text evidence="1">The sequence shown here is derived from an EMBL/GenBank/DDBJ whole genome shotgun (WGS) entry which is preliminary data.</text>
</comment>
<keyword evidence="2" id="KW-1185">Reference proteome</keyword>
<sequence length="154" mass="17109">MVLLVISGGQVVPEIEMPISATILQLKERIEAVINILVLRQTLSFNDNVLRNDQTIDEFNFGKFATVVLDVQPLAGQPKFNIFVQSSAEEVTAISVRETTLVAALKRKIEKSCGVLAKNVSLYHLSKEMEDEFPLCAYYVCPGSEVEMTISMDI</sequence>
<dbReference type="Proteomes" id="UP001164539">
    <property type="component" value="Chromosome 2"/>
</dbReference>
<protein>
    <submittedName>
        <fullName evidence="1">Ubiquitin domain-containing protein</fullName>
    </submittedName>
</protein>
<dbReference type="EMBL" id="CM051395">
    <property type="protein sequence ID" value="KAJ4724374.1"/>
    <property type="molecule type" value="Genomic_DNA"/>
</dbReference>
<reference evidence="1 2" key="1">
    <citation type="journal article" date="2023" name="Science">
        <title>Complex scaffold remodeling in plant triterpene biosynthesis.</title>
        <authorList>
            <person name="De La Pena R."/>
            <person name="Hodgson H."/>
            <person name="Liu J.C."/>
            <person name="Stephenson M.J."/>
            <person name="Martin A.C."/>
            <person name="Owen C."/>
            <person name="Harkess A."/>
            <person name="Leebens-Mack J."/>
            <person name="Jimenez L.E."/>
            <person name="Osbourn A."/>
            <person name="Sattely E.S."/>
        </authorList>
    </citation>
    <scope>NUCLEOTIDE SEQUENCE [LARGE SCALE GENOMIC DNA]</scope>
    <source>
        <strain evidence="2">cv. JPN11</strain>
        <tissue evidence="1">Leaf</tissue>
    </source>
</reference>